<dbReference type="InterPro" id="IPR008972">
    <property type="entry name" value="Cupredoxin"/>
</dbReference>
<evidence type="ECO:0000256" key="1">
    <source>
        <dbReference type="SAM" id="MobiDB-lite"/>
    </source>
</evidence>
<dbReference type="AlphaFoldDB" id="A0A0L0GD09"/>
<evidence type="ECO:0000313" key="4">
    <source>
        <dbReference type="EMBL" id="KNC86113.1"/>
    </source>
</evidence>
<keyword evidence="5" id="KW-1185">Reference proteome</keyword>
<sequence>MVYRQAAGLACFFISCASALENNTFVFSVDLFASETGYYTVEGYEGLQPTLTMVRGETYTFVQKDISNWYHPLGFAYFADGAHEGVDELEEGLRGGDYPVYMINNELSELDIYEPEFTFPLEFWETNNYTVELTINDPNLTDFFYFCHVHNKMSARIVVVDNEGDQPTEAELQPLYAFTNQSGFDSMCGTTDAAQFSAQSGGIDEYCDGSVFLCGDQDDKFVQCINAIDCKMNYEMTVENYGNNSIVTFMHQMIPHHVNAVNMAKILLKEILEDNVDDPDVEVMLRDVINTQNAQITFMRGYLTELGQLEVPLCTAPESDPATTEDVIFTEESVPAFIAIEESVPASEVSEALEQSMPAAEESAPAAEESAPAAEESAEESAPSETQ</sequence>
<dbReference type="Proteomes" id="UP000054560">
    <property type="component" value="Unassembled WGS sequence"/>
</dbReference>
<accession>A0A0L0GD09</accession>
<reference evidence="4 5" key="1">
    <citation type="submission" date="2011-02" db="EMBL/GenBank/DDBJ databases">
        <title>The Genome Sequence of Sphaeroforma arctica JP610.</title>
        <authorList>
            <consortium name="The Broad Institute Genome Sequencing Platform"/>
            <person name="Russ C."/>
            <person name="Cuomo C."/>
            <person name="Young S.K."/>
            <person name="Zeng Q."/>
            <person name="Gargeya S."/>
            <person name="Alvarado L."/>
            <person name="Berlin A."/>
            <person name="Chapman S.B."/>
            <person name="Chen Z."/>
            <person name="Freedman E."/>
            <person name="Gellesch M."/>
            <person name="Goldberg J."/>
            <person name="Griggs A."/>
            <person name="Gujja S."/>
            <person name="Heilman E."/>
            <person name="Heiman D."/>
            <person name="Howarth C."/>
            <person name="Mehta T."/>
            <person name="Neiman D."/>
            <person name="Pearson M."/>
            <person name="Roberts A."/>
            <person name="Saif S."/>
            <person name="Shea T."/>
            <person name="Shenoy N."/>
            <person name="Sisk P."/>
            <person name="Stolte C."/>
            <person name="Sykes S."/>
            <person name="White J."/>
            <person name="Yandava C."/>
            <person name="Burger G."/>
            <person name="Gray M.W."/>
            <person name="Holland P.W.H."/>
            <person name="King N."/>
            <person name="Lang F.B.F."/>
            <person name="Roger A.J."/>
            <person name="Ruiz-Trillo I."/>
            <person name="Haas B."/>
            <person name="Nusbaum C."/>
            <person name="Birren B."/>
        </authorList>
    </citation>
    <scope>NUCLEOTIDE SEQUENCE [LARGE SCALE GENOMIC DNA]</scope>
    <source>
        <strain evidence="4 5">JP610</strain>
    </source>
</reference>
<dbReference type="PANTHER" id="PTHR36933:SF1">
    <property type="entry name" value="SLL0788 PROTEIN"/>
    <property type="match status" value="1"/>
</dbReference>
<dbReference type="PANTHER" id="PTHR36933">
    <property type="entry name" value="SLL0788 PROTEIN"/>
    <property type="match status" value="1"/>
</dbReference>
<keyword evidence="2" id="KW-0732">Signal</keyword>
<proteinExistence type="predicted"/>
<dbReference type="InterPro" id="IPR012347">
    <property type="entry name" value="Ferritin-like"/>
</dbReference>
<dbReference type="OrthoDB" id="734129at2759"/>
<evidence type="ECO:0000256" key="2">
    <source>
        <dbReference type="SAM" id="SignalP"/>
    </source>
</evidence>
<feature type="chain" id="PRO_5005539358" description="DUF305 domain-containing protein" evidence="2">
    <location>
        <begin position="20"/>
        <end position="387"/>
    </location>
</feature>
<evidence type="ECO:0000313" key="5">
    <source>
        <dbReference type="Proteomes" id="UP000054560"/>
    </source>
</evidence>
<dbReference type="Gene3D" id="1.20.1260.10">
    <property type="match status" value="1"/>
</dbReference>
<organism evidence="4 5">
    <name type="scientific">Sphaeroforma arctica JP610</name>
    <dbReference type="NCBI Taxonomy" id="667725"/>
    <lineage>
        <taxon>Eukaryota</taxon>
        <taxon>Ichthyosporea</taxon>
        <taxon>Ichthyophonida</taxon>
        <taxon>Sphaeroforma</taxon>
    </lineage>
</organism>
<feature type="domain" description="DUF305" evidence="3">
    <location>
        <begin position="247"/>
        <end position="312"/>
    </location>
</feature>
<dbReference type="EMBL" id="KQ241667">
    <property type="protein sequence ID" value="KNC86113.1"/>
    <property type="molecule type" value="Genomic_DNA"/>
</dbReference>
<protein>
    <recommendedName>
        <fullName evidence="3">DUF305 domain-containing protein</fullName>
    </recommendedName>
</protein>
<dbReference type="Pfam" id="PF03713">
    <property type="entry name" value="DUF305"/>
    <property type="match status" value="1"/>
</dbReference>
<name>A0A0L0GD09_9EUKA</name>
<evidence type="ECO:0000259" key="3">
    <source>
        <dbReference type="Pfam" id="PF03713"/>
    </source>
</evidence>
<dbReference type="PROSITE" id="PS51257">
    <property type="entry name" value="PROKAR_LIPOPROTEIN"/>
    <property type="match status" value="1"/>
</dbReference>
<feature type="signal peptide" evidence="2">
    <location>
        <begin position="1"/>
        <end position="19"/>
    </location>
</feature>
<gene>
    <name evidence="4" type="ORF">SARC_01729</name>
</gene>
<dbReference type="GeneID" id="25902233"/>
<dbReference type="eggNOG" id="ENOG502S34M">
    <property type="taxonomic scope" value="Eukaryota"/>
</dbReference>
<feature type="region of interest" description="Disordered" evidence="1">
    <location>
        <begin position="345"/>
        <end position="387"/>
    </location>
</feature>
<dbReference type="RefSeq" id="XP_014160015.1">
    <property type="nucleotide sequence ID" value="XM_014304540.1"/>
</dbReference>
<dbReference type="SUPFAM" id="SSF49503">
    <property type="entry name" value="Cupredoxins"/>
    <property type="match status" value="1"/>
</dbReference>
<dbReference type="InterPro" id="IPR005183">
    <property type="entry name" value="DUF305_CopM-like"/>
</dbReference>